<dbReference type="Pfam" id="PF25842">
    <property type="entry name" value="NfeD_TM"/>
    <property type="match status" value="1"/>
</dbReference>
<dbReference type="InterPro" id="IPR058653">
    <property type="entry name" value="NfeD2_TM"/>
</dbReference>
<feature type="transmembrane region" description="Helical" evidence="1">
    <location>
        <begin position="6"/>
        <end position="30"/>
    </location>
</feature>
<reference evidence="4" key="1">
    <citation type="submission" date="2011-06" db="EMBL/GenBank/DDBJ databases">
        <title>Complete genome sequence of Paenibacillus mucilaginosus KNP414.</title>
        <authorList>
            <person name="Wang J."/>
            <person name="Hu S."/>
            <person name="Hu X."/>
            <person name="Zhang B."/>
            <person name="Dong D."/>
            <person name="Zhang S."/>
            <person name="Zhao K."/>
            <person name="Wu D."/>
        </authorList>
    </citation>
    <scope>NUCLEOTIDE SEQUENCE [LARGE SCALE GENOMIC DNA]</scope>
    <source>
        <strain evidence="4">KNP414</strain>
    </source>
</reference>
<sequence>MLEVYWGLLLTGMLFALVTVLFGDLLGGALHGMFDWMSGDMLHALQPMVLFSGITVLGGAGILLTKYTAFTAGMVLGLSLLAAVFMCVLIYLLYIKPMANTEQSLGFSMEELVGRIGEVTVPIPSAGSGEVVLRIGGGLTNQIAESYDGSEIPWGKRVVTVEVISGVLMVTALDTDEPGLEP</sequence>
<feature type="domain" description="Membrane protein NfeD2 N-terminal transmembrane" evidence="2">
    <location>
        <begin position="3"/>
        <end position="103"/>
    </location>
</feature>
<dbReference type="Gene3D" id="2.40.50.140">
    <property type="entry name" value="Nucleic acid-binding proteins"/>
    <property type="match status" value="1"/>
</dbReference>
<keyword evidence="1" id="KW-1133">Transmembrane helix</keyword>
<dbReference type="Proteomes" id="UP000006620">
    <property type="component" value="Chromosome"/>
</dbReference>
<organism evidence="3 4">
    <name type="scientific">Paenibacillus mucilaginosus (strain KNP414)</name>
    <dbReference type="NCBI Taxonomy" id="1036673"/>
    <lineage>
        <taxon>Bacteria</taxon>
        <taxon>Bacillati</taxon>
        <taxon>Bacillota</taxon>
        <taxon>Bacilli</taxon>
        <taxon>Bacillales</taxon>
        <taxon>Paenibacillaceae</taxon>
        <taxon>Paenibacillus</taxon>
    </lineage>
</organism>
<evidence type="ECO:0000313" key="3">
    <source>
        <dbReference type="EMBL" id="AEI41648.1"/>
    </source>
</evidence>
<dbReference type="PATRIC" id="fig|1036673.3.peg.2836"/>
<accession>F8FB05</accession>
<evidence type="ECO:0000259" key="2">
    <source>
        <dbReference type="Pfam" id="PF25842"/>
    </source>
</evidence>
<keyword evidence="1" id="KW-0472">Membrane</keyword>
<protein>
    <recommendedName>
        <fullName evidence="2">Membrane protein NfeD2 N-terminal transmembrane domain-containing protein</fullName>
    </recommendedName>
</protein>
<evidence type="ECO:0000256" key="1">
    <source>
        <dbReference type="SAM" id="Phobius"/>
    </source>
</evidence>
<proteinExistence type="predicted"/>
<dbReference type="RefSeq" id="WP_013916807.1">
    <property type="nucleotide sequence ID" value="NC_015690.1"/>
</dbReference>
<feature type="transmembrane region" description="Helical" evidence="1">
    <location>
        <begin position="42"/>
        <end position="64"/>
    </location>
</feature>
<keyword evidence="1" id="KW-0812">Transmembrane</keyword>
<dbReference type="HOGENOM" id="CLU_107496_0_0_9"/>
<evidence type="ECO:0000313" key="4">
    <source>
        <dbReference type="Proteomes" id="UP000006620"/>
    </source>
</evidence>
<reference evidence="3 4" key="2">
    <citation type="journal article" date="2013" name="Genome Announc.">
        <title>Genome Sequence of Growth-Improving Paenibacillus mucilaginosus Strain KNP414.</title>
        <authorList>
            <person name="Lu J.J."/>
            <person name="Wang J.F."/>
            <person name="Hu X.F."/>
        </authorList>
    </citation>
    <scope>NUCLEOTIDE SEQUENCE [LARGE SCALE GENOMIC DNA]</scope>
    <source>
        <strain evidence="3 4">KNP414</strain>
    </source>
</reference>
<feature type="transmembrane region" description="Helical" evidence="1">
    <location>
        <begin position="70"/>
        <end position="94"/>
    </location>
</feature>
<dbReference type="AlphaFoldDB" id="F8FB05"/>
<dbReference type="InterPro" id="IPR012340">
    <property type="entry name" value="NA-bd_OB-fold"/>
</dbReference>
<gene>
    <name evidence="3" type="ordered locus">KNP414_03090</name>
</gene>
<name>F8FB05_PAEMK</name>
<dbReference type="KEGG" id="pms:KNP414_03090"/>
<dbReference type="EMBL" id="CP002869">
    <property type="protein sequence ID" value="AEI41648.1"/>
    <property type="molecule type" value="Genomic_DNA"/>
</dbReference>